<dbReference type="Proteomes" id="UP001177023">
    <property type="component" value="Unassembled WGS sequence"/>
</dbReference>
<accession>A0AA36CN92</accession>
<gene>
    <name evidence="1" type="ORF">MSPICULIGERA_LOCUS10605</name>
</gene>
<evidence type="ECO:0000313" key="2">
    <source>
        <dbReference type="Proteomes" id="UP001177023"/>
    </source>
</evidence>
<sequence length="207" mass="23989">MAAARVLAALVDELKPCLALVPLNRTEMKMKSAITGLLRRMEEPHSWSFEEEDEDLYEEDEADNDFPVWSTASGPITDEIRFGKNLIPEAEVKKAVQFFRSPKKGSRPLHVMNKCFRWISNEHHLTTLREYQKGKKNYSLEARRKQLLDVLKEQVKDGMQRGLPWYTNDEGLAGKIYEQVPHSEWPGTYRRLFEALPPGFIWNGLGR</sequence>
<organism evidence="1 2">
    <name type="scientific">Mesorhabditis spiculigera</name>
    <dbReference type="NCBI Taxonomy" id="96644"/>
    <lineage>
        <taxon>Eukaryota</taxon>
        <taxon>Metazoa</taxon>
        <taxon>Ecdysozoa</taxon>
        <taxon>Nematoda</taxon>
        <taxon>Chromadorea</taxon>
        <taxon>Rhabditida</taxon>
        <taxon>Rhabditina</taxon>
        <taxon>Rhabditomorpha</taxon>
        <taxon>Rhabditoidea</taxon>
        <taxon>Rhabditidae</taxon>
        <taxon>Mesorhabditinae</taxon>
        <taxon>Mesorhabditis</taxon>
    </lineage>
</organism>
<evidence type="ECO:0000313" key="1">
    <source>
        <dbReference type="EMBL" id="CAJ0572214.1"/>
    </source>
</evidence>
<dbReference type="EMBL" id="CATQJA010002593">
    <property type="protein sequence ID" value="CAJ0572214.1"/>
    <property type="molecule type" value="Genomic_DNA"/>
</dbReference>
<feature type="non-terminal residue" evidence="1">
    <location>
        <position position="1"/>
    </location>
</feature>
<keyword evidence="2" id="KW-1185">Reference proteome</keyword>
<protein>
    <submittedName>
        <fullName evidence="1">Uncharacterized protein</fullName>
    </submittedName>
</protein>
<reference evidence="1" key="1">
    <citation type="submission" date="2023-06" db="EMBL/GenBank/DDBJ databases">
        <authorList>
            <person name="Delattre M."/>
        </authorList>
    </citation>
    <scope>NUCLEOTIDE SEQUENCE</scope>
    <source>
        <strain evidence="1">AF72</strain>
    </source>
</reference>
<dbReference type="AlphaFoldDB" id="A0AA36CN92"/>
<proteinExistence type="predicted"/>
<name>A0AA36CN92_9BILA</name>
<comment type="caution">
    <text evidence="1">The sequence shown here is derived from an EMBL/GenBank/DDBJ whole genome shotgun (WGS) entry which is preliminary data.</text>
</comment>